<evidence type="ECO:0000256" key="1">
    <source>
        <dbReference type="SAM" id="MobiDB-lite"/>
    </source>
</evidence>
<evidence type="ECO:0000313" key="2">
    <source>
        <dbReference type="EMBL" id="GEL75450.1"/>
    </source>
</evidence>
<proteinExistence type="predicted"/>
<protein>
    <submittedName>
        <fullName evidence="2">Uncharacterized protein</fullName>
    </submittedName>
</protein>
<evidence type="ECO:0000313" key="3">
    <source>
        <dbReference type="Proteomes" id="UP000321224"/>
    </source>
</evidence>
<feature type="region of interest" description="Disordered" evidence="1">
    <location>
        <begin position="209"/>
        <end position="234"/>
    </location>
</feature>
<reference evidence="2 3" key="1">
    <citation type="submission" date="2019-07" db="EMBL/GenBank/DDBJ databases">
        <title>Whole genome shotgun sequence of Myxococcus virescens NBRC 100334.</title>
        <authorList>
            <person name="Hosoyama A."/>
            <person name="Uohara A."/>
            <person name="Ohji S."/>
            <person name="Ichikawa N."/>
        </authorList>
    </citation>
    <scope>NUCLEOTIDE SEQUENCE [LARGE SCALE GENOMIC DNA]</scope>
    <source>
        <strain evidence="2 3">NBRC 100334</strain>
    </source>
</reference>
<feature type="compositionally biased region" description="Polar residues" evidence="1">
    <location>
        <begin position="225"/>
        <end position="234"/>
    </location>
</feature>
<comment type="caution">
    <text evidence="2">The sequence shown here is derived from an EMBL/GenBank/DDBJ whole genome shotgun (WGS) entry which is preliminary data.</text>
</comment>
<dbReference type="AlphaFoldDB" id="A0A511HPD6"/>
<accession>A0A511HPD6</accession>
<dbReference type="Proteomes" id="UP000321224">
    <property type="component" value="Unassembled WGS sequence"/>
</dbReference>
<organism evidence="2 3">
    <name type="scientific">Myxococcus virescens</name>
    <dbReference type="NCBI Taxonomy" id="83456"/>
    <lineage>
        <taxon>Bacteria</taxon>
        <taxon>Pseudomonadati</taxon>
        <taxon>Myxococcota</taxon>
        <taxon>Myxococcia</taxon>
        <taxon>Myxococcales</taxon>
        <taxon>Cystobacterineae</taxon>
        <taxon>Myxococcaceae</taxon>
        <taxon>Myxococcus</taxon>
    </lineage>
</organism>
<gene>
    <name evidence="2" type="ORF">MVI01_72340</name>
</gene>
<sequence length="234" mass="25133">MTRGIAHMVCLTAAMTIPSLLKLPVRILPTGLCALTFLAPAACGSSDPADDRPGSTRGTIYGDYNDEWREHFPPSSSVNLEGQYVPPDVHLLRFCGHAVGTPENIPGTSDSLCYTVHLEKTVLGTGPTTLSIDGHIEVSVAGNDNQPPPTFVPRGSHSASVRRAWVKSSCDGEHYFDNPVRQEVTGTLELSVNTAKRVSGRFKIETSGRAAGPCPTNRTRADLTFDNSIQPSFD</sequence>
<dbReference type="EMBL" id="BJVY01000074">
    <property type="protein sequence ID" value="GEL75450.1"/>
    <property type="molecule type" value="Genomic_DNA"/>
</dbReference>
<name>A0A511HPD6_9BACT</name>